<dbReference type="PANTHER" id="PTHR30212:SF2">
    <property type="entry name" value="PROTEIN YIIM"/>
    <property type="match status" value="1"/>
</dbReference>
<dbReference type="InterPro" id="IPR011037">
    <property type="entry name" value="Pyrv_Knase-like_insert_dom_sf"/>
</dbReference>
<dbReference type="PROSITE" id="PS51340">
    <property type="entry name" value="MOSC"/>
    <property type="match status" value="1"/>
</dbReference>
<dbReference type="SUPFAM" id="SSF50800">
    <property type="entry name" value="PK beta-barrel domain-like"/>
    <property type="match status" value="1"/>
</dbReference>
<dbReference type="InterPro" id="IPR052353">
    <property type="entry name" value="Benzoxazolinone_Detox_Enz"/>
</dbReference>
<evidence type="ECO:0000313" key="3">
    <source>
        <dbReference type="Proteomes" id="UP001500459"/>
    </source>
</evidence>
<feature type="domain" description="MOSC" evidence="1">
    <location>
        <begin position="28"/>
        <end position="163"/>
    </location>
</feature>
<evidence type="ECO:0000259" key="1">
    <source>
        <dbReference type="PROSITE" id="PS51340"/>
    </source>
</evidence>
<dbReference type="PANTHER" id="PTHR30212">
    <property type="entry name" value="PROTEIN YIIM"/>
    <property type="match status" value="1"/>
</dbReference>
<sequence length="214" mass="24942">MKIISTNIGTSQIISWRGKKVKTGIFKYPVNEPVYLDIEDVKNDHVMDRRFHGGVDKACYLYAADHYPFWKNKYPDLEWNYGMFGENLTVLGLDERLMKIGSIYRLGDAIVQVSQPRQPCYKLGVRFGTQKVLKEFINSLFPGIYVRVLSAGYVRKGDILTIEKEHIEGLSINQMYRLLYDQTSHPEWAKRALNDPFVVENNKEVINKRYKKII</sequence>
<organism evidence="2 3">
    <name type="scientific">Aquimarina addita</name>
    <dbReference type="NCBI Taxonomy" id="870485"/>
    <lineage>
        <taxon>Bacteria</taxon>
        <taxon>Pseudomonadati</taxon>
        <taxon>Bacteroidota</taxon>
        <taxon>Flavobacteriia</taxon>
        <taxon>Flavobacteriales</taxon>
        <taxon>Flavobacteriaceae</taxon>
        <taxon>Aquimarina</taxon>
    </lineage>
</organism>
<dbReference type="EMBL" id="BAABCW010000004">
    <property type="protein sequence ID" value="GAA4114116.1"/>
    <property type="molecule type" value="Genomic_DNA"/>
</dbReference>
<dbReference type="Pfam" id="PF03473">
    <property type="entry name" value="MOSC"/>
    <property type="match status" value="1"/>
</dbReference>
<reference evidence="3" key="1">
    <citation type="journal article" date="2019" name="Int. J. Syst. Evol. Microbiol.">
        <title>The Global Catalogue of Microorganisms (GCM) 10K type strain sequencing project: providing services to taxonomists for standard genome sequencing and annotation.</title>
        <authorList>
            <consortium name="The Broad Institute Genomics Platform"/>
            <consortium name="The Broad Institute Genome Sequencing Center for Infectious Disease"/>
            <person name="Wu L."/>
            <person name="Ma J."/>
        </authorList>
    </citation>
    <scope>NUCLEOTIDE SEQUENCE [LARGE SCALE GENOMIC DNA]</scope>
    <source>
        <strain evidence="3">JCM 17106</strain>
    </source>
</reference>
<dbReference type="InterPro" id="IPR005302">
    <property type="entry name" value="MoCF_Sase_C"/>
</dbReference>
<evidence type="ECO:0000313" key="2">
    <source>
        <dbReference type="EMBL" id="GAA4114116.1"/>
    </source>
</evidence>
<dbReference type="Gene3D" id="2.40.33.20">
    <property type="entry name" value="PK beta-barrel domain-like"/>
    <property type="match status" value="1"/>
</dbReference>
<comment type="caution">
    <text evidence="2">The sequence shown here is derived from an EMBL/GenBank/DDBJ whole genome shotgun (WGS) entry which is preliminary data.</text>
</comment>
<dbReference type="Proteomes" id="UP001500459">
    <property type="component" value="Unassembled WGS sequence"/>
</dbReference>
<accession>A0ABP7XG25</accession>
<name>A0ABP7XG25_9FLAO</name>
<keyword evidence="3" id="KW-1185">Reference proteome</keyword>
<protein>
    <submittedName>
        <fullName evidence="2">MOSC domain-containing protein</fullName>
    </submittedName>
</protein>
<dbReference type="RefSeq" id="WP_344925841.1">
    <property type="nucleotide sequence ID" value="NZ_BAABCW010000004.1"/>
</dbReference>
<gene>
    <name evidence="2" type="ORF">GCM10022393_13410</name>
</gene>
<proteinExistence type="predicted"/>